<proteinExistence type="predicted"/>
<accession>A0A235BQ12</accession>
<organism evidence="2 3">
    <name type="scientific">candidate division WOR-3 bacterium JGI_Cruoil_03_44_89</name>
    <dbReference type="NCBI Taxonomy" id="1973748"/>
    <lineage>
        <taxon>Bacteria</taxon>
        <taxon>Bacteria division WOR-3</taxon>
    </lineage>
</organism>
<reference evidence="2 3" key="1">
    <citation type="submission" date="2017-07" db="EMBL/GenBank/DDBJ databases">
        <title>Recovery of genomes from metagenomes via a dereplication, aggregation, and scoring strategy.</title>
        <authorList>
            <person name="Sieber C.M."/>
            <person name="Probst A.J."/>
            <person name="Sharrar A."/>
            <person name="Thomas B.C."/>
            <person name="Hess M."/>
            <person name="Tringe S.G."/>
            <person name="Banfield J.F."/>
        </authorList>
    </citation>
    <scope>NUCLEOTIDE SEQUENCE [LARGE SCALE GENOMIC DNA]</scope>
    <source>
        <strain evidence="2">JGI_Cruoil_03_44_89</strain>
    </source>
</reference>
<dbReference type="Proteomes" id="UP000215215">
    <property type="component" value="Unassembled WGS sequence"/>
</dbReference>
<keyword evidence="1" id="KW-0472">Membrane</keyword>
<sequence length="78" mass="9051">MLFALYYKEGPWNYQIFFALMSLALILGKRDEVTLFVMKSTAKTIRNFSGVRLARPDFPNDVTRCSLDCILLKTQLKK</sequence>
<gene>
    <name evidence="2" type="ORF">CH333_07990</name>
</gene>
<name>A0A235BQ12_UNCW3</name>
<dbReference type="EMBL" id="NOZQ01000184">
    <property type="protein sequence ID" value="OYD14408.1"/>
    <property type="molecule type" value="Genomic_DNA"/>
</dbReference>
<keyword evidence="1" id="KW-1133">Transmembrane helix</keyword>
<comment type="caution">
    <text evidence="2">The sequence shown here is derived from an EMBL/GenBank/DDBJ whole genome shotgun (WGS) entry which is preliminary data.</text>
</comment>
<dbReference type="AlphaFoldDB" id="A0A235BQ12"/>
<evidence type="ECO:0000313" key="2">
    <source>
        <dbReference type="EMBL" id="OYD14408.1"/>
    </source>
</evidence>
<feature type="transmembrane region" description="Helical" evidence="1">
    <location>
        <begin position="12"/>
        <end position="28"/>
    </location>
</feature>
<evidence type="ECO:0000256" key="1">
    <source>
        <dbReference type="SAM" id="Phobius"/>
    </source>
</evidence>
<keyword evidence="1" id="KW-0812">Transmembrane</keyword>
<evidence type="ECO:0000313" key="3">
    <source>
        <dbReference type="Proteomes" id="UP000215215"/>
    </source>
</evidence>
<protein>
    <submittedName>
        <fullName evidence="2">Uncharacterized protein</fullName>
    </submittedName>
</protein>